<dbReference type="InterPro" id="IPR016181">
    <property type="entry name" value="Acyl_CoA_acyltransferase"/>
</dbReference>
<dbReference type="GO" id="GO:0016747">
    <property type="term" value="F:acyltransferase activity, transferring groups other than amino-acyl groups"/>
    <property type="evidence" value="ECO:0007669"/>
    <property type="project" value="InterPro"/>
</dbReference>
<dbReference type="AlphaFoldDB" id="A0AAX1NF08"/>
<dbReference type="RefSeq" id="WP_169661904.1">
    <property type="nucleotide sequence ID" value="NZ_CP076133.1"/>
</dbReference>
<proteinExistence type="predicted"/>
<feature type="domain" description="N-acetyltransferase" evidence="1">
    <location>
        <begin position="1"/>
        <end position="160"/>
    </location>
</feature>
<dbReference type="KEGG" id="fya:KMW28_23775"/>
<sequence length="273" mass="31924">MQVKKLNQILFDELIDCFLKAFDDYFVKMPTDKGYYQKRWEAAGVDFNLSYGMFDDEELVGFIIHAIDERFGIPTAFNTGTGVIPAYRGQRIVKSIYDYALSDLKKNGIQKSILEVITNNDKAVLAYKGVGFKIRKEYKCYAANLSSDSKSEVDIKKIRTDKYDWSKLPHQEYYSWDFQKETILRDSFDLYEVMHNNVADAYFIIHPEKKLLAQFDVFNTSKEAWERLFKAIGQVEAEVKIINVDTRLTDKMEFINLLGLENTIDQFEMELEF</sequence>
<dbReference type="InterPro" id="IPR000182">
    <property type="entry name" value="GNAT_dom"/>
</dbReference>
<evidence type="ECO:0000313" key="2">
    <source>
        <dbReference type="EMBL" id="QWG05441.1"/>
    </source>
</evidence>
<evidence type="ECO:0000259" key="1">
    <source>
        <dbReference type="PROSITE" id="PS51186"/>
    </source>
</evidence>
<protein>
    <submittedName>
        <fullName evidence="2">GNAT family N-acetyltransferase</fullName>
    </submittedName>
</protein>
<accession>A0AAX1NF08</accession>
<dbReference type="EMBL" id="CP076133">
    <property type="protein sequence ID" value="QWG05441.1"/>
    <property type="molecule type" value="Genomic_DNA"/>
</dbReference>
<evidence type="ECO:0000313" key="3">
    <source>
        <dbReference type="Proteomes" id="UP000678679"/>
    </source>
</evidence>
<reference evidence="2 3" key="1">
    <citation type="submission" date="2021-05" db="EMBL/GenBank/DDBJ databases">
        <title>Comparative genomic studies on the polysaccharide-degrading batcterial strains of the Flammeovirga genus.</title>
        <authorList>
            <person name="Zewei F."/>
            <person name="Zheng Z."/>
            <person name="Yu L."/>
            <person name="Ruyue G."/>
            <person name="Yanhong M."/>
            <person name="Yuanyuan C."/>
            <person name="Jingyan G."/>
            <person name="Wenjun H."/>
        </authorList>
    </citation>
    <scope>NUCLEOTIDE SEQUENCE [LARGE SCALE GENOMIC DNA]</scope>
    <source>
        <strain evidence="2 3">NBRC:100898</strain>
    </source>
</reference>
<organism evidence="2 3">
    <name type="scientific">Flammeovirga yaeyamensis</name>
    <dbReference type="NCBI Taxonomy" id="367791"/>
    <lineage>
        <taxon>Bacteria</taxon>
        <taxon>Pseudomonadati</taxon>
        <taxon>Bacteroidota</taxon>
        <taxon>Cytophagia</taxon>
        <taxon>Cytophagales</taxon>
        <taxon>Flammeovirgaceae</taxon>
        <taxon>Flammeovirga</taxon>
    </lineage>
</organism>
<name>A0AAX1NF08_9BACT</name>
<gene>
    <name evidence="2" type="ORF">KMW28_23775</name>
</gene>
<dbReference type="PROSITE" id="PS51186">
    <property type="entry name" value="GNAT"/>
    <property type="match status" value="1"/>
</dbReference>
<dbReference type="Gene3D" id="3.40.630.30">
    <property type="match status" value="1"/>
</dbReference>
<keyword evidence="3" id="KW-1185">Reference proteome</keyword>
<dbReference type="SUPFAM" id="SSF55729">
    <property type="entry name" value="Acyl-CoA N-acyltransferases (Nat)"/>
    <property type="match status" value="1"/>
</dbReference>
<dbReference type="Pfam" id="PF00583">
    <property type="entry name" value="Acetyltransf_1"/>
    <property type="match status" value="1"/>
</dbReference>
<dbReference type="CDD" id="cd04301">
    <property type="entry name" value="NAT_SF"/>
    <property type="match status" value="1"/>
</dbReference>
<dbReference type="Proteomes" id="UP000678679">
    <property type="component" value="Chromosome 2"/>
</dbReference>